<gene>
    <name evidence="2" type="ORF">DM484_27765</name>
</gene>
<proteinExistence type="predicted"/>
<dbReference type="GO" id="GO:0016740">
    <property type="term" value="F:transferase activity"/>
    <property type="evidence" value="ECO:0007669"/>
    <property type="project" value="UniProtKB-KW"/>
</dbReference>
<dbReference type="InterPro" id="IPR002575">
    <property type="entry name" value="Aminoglycoside_PTrfase"/>
</dbReference>
<dbReference type="Gene3D" id="3.40.50.300">
    <property type="entry name" value="P-loop containing nucleotide triphosphate hydrolases"/>
    <property type="match status" value="1"/>
</dbReference>
<accession>A0A2W4QHZ6</accession>
<dbReference type="EMBL" id="QJPH01000541">
    <property type="protein sequence ID" value="PZN70846.1"/>
    <property type="molecule type" value="Genomic_DNA"/>
</dbReference>
<protein>
    <submittedName>
        <fullName evidence="2">Aminoglycoside phosphotransferase</fullName>
    </submittedName>
</protein>
<dbReference type="Proteomes" id="UP000249396">
    <property type="component" value="Unassembled WGS sequence"/>
</dbReference>
<evidence type="ECO:0000313" key="2">
    <source>
        <dbReference type="EMBL" id="PZN70846.1"/>
    </source>
</evidence>
<dbReference type="Pfam" id="PF01636">
    <property type="entry name" value="APH"/>
    <property type="match status" value="1"/>
</dbReference>
<reference evidence="2 3" key="1">
    <citation type="journal article" date="2018" name="Aquat. Microb. Ecol.">
        <title>Gammaproteobacterial methanotrophs dominate.</title>
        <authorList>
            <person name="Rissanen A.J."/>
            <person name="Saarenheimo J."/>
            <person name="Tiirola M."/>
            <person name="Peura S."/>
            <person name="Aalto S.L."/>
            <person name="Karvinen A."/>
            <person name="Nykanen H."/>
        </authorList>
    </citation>
    <scope>NUCLEOTIDE SEQUENCE [LARGE SCALE GENOMIC DNA]</scope>
    <source>
        <strain evidence="2">AMbin10</strain>
    </source>
</reference>
<evidence type="ECO:0000313" key="3">
    <source>
        <dbReference type="Proteomes" id="UP000249396"/>
    </source>
</evidence>
<dbReference type="AlphaFoldDB" id="A0A2W4QHZ6"/>
<dbReference type="InterPro" id="IPR052732">
    <property type="entry name" value="Cell-binding_unc_protein"/>
</dbReference>
<comment type="caution">
    <text evidence="2">The sequence shown here is derived from an EMBL/GenBank/DDBJ whole genome shotgun (WGS) entry which is preliminary data.</text>
</comment>
<dbReference type="PANTHER" id="PTHR43883">
    <property type="entry name" value="SLR0207 PROTEIN"/>
    <property type="match status" value="1"/>
</dbReference>
<dbReference type="SUPFAM" id="SSF56112">
    <property type="entry name" value="Protein kinase-like (PK-like)"/>
    <property type="match status" value="1"/>
</dbReference>
<dbReference type="InterPro" id="IPR011009">
    <property type="entry name" value="Kinase-like_dom_sf"/>
</dbReference>
<sequence length="519" mass="57567">MVPTLPPLIQELCNPSLHGSQTVGVRVVETHISWVLLTGETAYKIKKPVNFGFLDFSTLALRQRFCQEELRLNRRLAPFLYEAVVAITGKPGQIGFDGSGPALEYAVKMKQFDESSLADRLLEQNRLTTAQIDVLAQTLADFHGKADCAEANDPHGGPKKILAAAEHNFDHLLRLCGDRAELLNDLLSWTKAEFARLSEVFQARKNAGFVRECHGDLHSGNLVLLGGILVPFDCIEFSEDLRWIDCMNDIAFLFMDIDERGWRYLAWRLLNRYVELSGDYPGLQILNFYCVYRALVRAKVVALSLGQAADPGEQSRLKVQCHRYLDYALDAIQQKAPVLLITHGFSGSGKSTVAKALSERLPAIRIGSDIQRKRLAGLDAQDRSQSKLQHGIYSPAMTRNTYGLLLRHAEILLQSGFNVLLDATYLVSENRRHCRELANRLGVGFVILDFRASEAVLSSRIAERLLRGDDPSEASQEVLALQATKANPLQAEEIPFTLAIDTSGGVDIDEILLAAGIGD</sequence>
<dbReference type="PANTHER" id="PTHR43883:SF1">
    <property type="entry name" value="GLUCONOKINASE"/>
    <property type="match status" value="1"/>
</dbReference>
<dbReference type="Pfam" id="PF13671">
    <property type="entry name" value="AAA_33"/>
    <property type="match status" value="1"/>
</dbReference>
<dbReference type="SUPFAM" id="SSF52540">
    <property type="entry name" value="P-loop containing nucleoside triphosphate hydrolases"/>
    <property type="match status" value="1"/>
</dbReference>
<organism evidence="2 3">
    <name type="scientific">Candidatus Methylumidiphilus alinenensis</name>
    <dbReference type="NCBI Taxonomy" id="2202197"/>
    <lineage>
        <taxon>Bacteria</taxon>
        <taxon>Pseudomonadati</taxon>
        <taxon>Pseudomonadota</taxon>
        <taxon>Gammaproteobacteria</taxon>
        <taxon>Methylococcales</taxon>
        <taxon>Candidatus Methylumidiphilus</taxon>
    </lineage>
</organism>
<dbReference type="InterPro" id="IPR027417">
    <property type="entry name" value="P-loop_NTPase"/>
</dbReference>
<evidence type="ECO:0000259" key="1">
    <source>
        <dbReference type="Pfam" id="PF01636"/>
    </source>
</evidence>
<name>A0A2W4QHZ6_9GAMM</name>
<feature type="domain" description="Aminoglycoside phosphotransferase" evidence="1">
    <location>
        <begin position="106"/>
        <end position="280"/>
    </location>
</feature>
<keyword evidence="2" id="KW-0808">Transferase</keyword>